<keyword evidence="1 2" id="KW-0732">Signal</keyword>
<dbReference type="PANTHER" id="PTHR33376:SF4">
    <property type="entry name" value="SIALIC ACID-BINDING PERIPLASMIC PROTEIN SIAP"/>
    <property type="match status" value="1"/>
</dbReference>
<evidence type="ECO:0000313" key="4">
    <source>
        <dbReference type="Proteomes" id="UP000317155"/>
    </source>
</evidence>
<feature type="signal peptide" evidence="2">
    <location>
        <begin position="1"/>
        <end position="26"/>
    </location>
</feature>
<proteinExistence type="predicted"/>
<name>A0A550JFJ6_9BACT</name>
<organism evidence="3 4">
    <name type="scientific">Trichloromonas acetexigens</name>
    <dbReference type="NCBI Taxonomy" id="38815"/>
    <lineage>
        <taxon>Bacteria</taxon>
        <taxon>Pseudomonadati</taxon>
        <taxon>Thermodesulfobacteriota</taxon>
        <taxon>Desulfuromonadia</taxon>
        <taxon>Desulfuromonadales</taxon>
        <taxon>Trichloromonadaceae</taxon>
        <taxon>Trichloromonas</taxon>
    </lineage>
</organism>
<feature type="chain" id="PRO_5021812650" evidence="2">
    <location>
        <begin position="27"/>
        <end position="350"/>
    </location>
</feature>
<reference evidence="3 4" key="1">
    <citation type="submission" date="2019-07" db="EMBL/GenBank/DDBJ databases">
        <title>Insights of Desulfuromonas acetexigens electromicrobiology.</title>
        <authorList>
            <person name="Katuri K."/>
            <person name="Sapireddy V."/>
            <person name="Shaw D.R."/>
            <person name="Saikaly P."/>
        </authorList>
    </citation>
    <scope>NUCLEOTIDE SEQUENCE [LARGE SCALE GENOMIC DNA]</scope>
    <source>
        <strain evidence="3 4">2873</strain>
    </source>
</reference>
<evidence type="ECO:0000256" key="2">
    <source>
        <dbReference type="SAM" id="SignalP"/>
    </source>
</evidence>
<dbReference type="Gene3D" id="3.40.190.170">
    <property type="entry name" value="Bacterial extracellular solute-binding protein, family 7"/>
    <property type="match status" value="1"/>
</dbReference>
<dbReference type="RefSeq" id="WP_092057790.1">
    <property type="nucleotide sequence ID" value="NZ_FOJJ01000037.1"/>
</dbReference>
<sequence length="350" mass="38783">MASRFLSLLLLLLVALLALPGGRVLADDKADPLASWKPAFDPSGAKYTYLLSNVSHPAMEGISAGYRIRDKVWERSNGQLYVDFRPLSQLGGEKDVLSKLRMGAIQGIMCSSVAAANVADKLGIVNLPYVVDTFEKLDKFRANEELFREFAESAKPAGLKVVDITGYGTYGWASTVPVRTLADAAKVNFRIAEAPVNTDLYKAWKFKFTVMPWPDVPQALQTGVINGLDHTPTVCNITKKFDIAKYFTEVNYAQGLFIHMINQRWFDKLPADLQQVLIETIEEESANSRALTKAQHEAMIADAKAKGVEFFTLSDDDKQKLIEMAAPMLDTWGKKIGQDYLNKVQAALNP</sequence>
<dbReference type="EMBL" id="VJVV01000005">
    <property type="protein sequence ID" value="TRO81963.1"/>
    <property type="molecule type" value="Genomic_DNA"/>
</dbReference>
<dbReference type="PANTHER" id="PTHR33376">
    <property type="match status" value="1"/>
</dbReference>
<dbReference type="Pfam" id="PF03480">
    <property type="entry name" value="DctP"/>
    <property type="match status" value="1"/>
</dbReference>
<dbReference type="AlphaFoldDB" id="A0A550JFJ6"/>
<dbReference type="InterPro" id="IPR038404">
    <property type="entry name" value="TRAP_DctP_sf"/>
</dbReference>
<evidence type="ECO:0000256" key="1">
    <source>
        <dbReference type="ARBA" id="ARBA00022729"/>
    </source>
</evidence>
<dbReference type="OrthoDB" id="5401313at2"/>
<dbReference type="InterPro" id="IPR018389">
    <property type="entry name" value="DctP_fam"/>
</dbReference>
<dbReference type="GO" id="GO:0055085">
    <property type="term" value="P:transmembrane transport"/>
    <property type="evidence" value="ECO:0007669"/>
    <property type="project" value="InterPro"/>
</dbReference>
<dbReference type="CDD" id="cd13603">
    <property type="entry name" value="PBP2_TRAP_Siap_TeaA_like"/>
    <property type="match status" value="1"/>
</dbReference>
<evidence type="ECO:0000313" key="3">
    <source>
        <dbReference type="EMBL" id="TRO81963.1"/>
    </source>
</evidence>
<keyword evidence="4" id="KW-1185">Reference proteome</keyword>
<comment type="caution">
    <text evidence="3">The sequence shown here is derived from an EMBL/GenBank/DDBJ whole genome shotgun (WGS) entry which is preliminary data.</text>
</comment>
<accession>A0A550JFJ6</accession>
<dbReference type="Proteomes" id="UP000317155">
    <property type="component" value="Unassembled WGS sequence"/>
</dbReference>
<protein>
    <submittedName>
        <fullName evidence="3">TRAP transporter substrate-binding protein</fullName>
    </submittedName>
</protein>
<gene>
    <name evidence="3" type="ORF">FL622_09205</name>
</gene>
<dbReference type="NCBIfam" id="NF037995">
    <property type="entry name" value="TRAP_S1"/>
    <property type="match status" value="1"/>
</dbReference>